<gene>
    <name evidence="2" type="ORF">OR16_33268</name>
</gene>
<protein>
    <recommendedName>
        <fullName evidence="4">Yip1 domain-containing protein</fullName>
    </recommendedName>
</protein>
<proteinExistence type="predicted"/>
<feature type="transmembrane region" description="Helical" evidence="1">
    <location>
        <begin position="61"/>
        <end position="83"/>
    </location>
</feature>
<dbReference type="Proteomes" id="UP000005808">
    <property type="component" value="Unassembled WGS sequence"/>
</dbReference>
<name>H1SED0_9BURK</name>
<comment type="caution">
    <text evidence="2">The sequence shown here is derived from an EMBL/GenBank/DDBJ whole genome shotgun (WGS) entry which is preliminary data.</text>
</comment>
<keyword evidence="1" id="KW-0472">Membrane</keyword>
<accession>H1SED0</accession>
<organism evidence="2 3">
    <name type="scientific">Cupriavidus basilensis OR16</name>
    <dbReference type="NCBI Taxonomy" id="1127483"/>
    <lineage>
        <taxon>Bacteria</taxon>
        <taxon>Pseudomonadati</taxon>
        <taxon>Pseudomonadota</taxon>
        <taxon>Betaproteobacteria</taxon>
        <taxon>Burkholderiales</taxon>
        <taxon>Burkholderiaceae</taxon>
        <taxon>Cupriavidus</taxon>
    </lineage>
</organism>
<feature type="transmembrane region" description="Helical" evidence="1">
    <location>
        <begin position="120"/>
        <end position="146"/>
    </location>
</feature>
<sequence>MIGFLTGLSLAENGMVDAEHFPLPVTIGAGMVASWAAFILIYAILNWWVRRGARWDGKGDLFNLLAAATLFSGIVSGVLLLFIDSPVVMFVVWLYSILIAVEALSATMENVTRIYSLCGVLMAQVISMFFCTLLLVTLFSIFLRFIKN</sequence>
<feature type="transmembrane region" description="Helical" evidence="1">
    <location>
        <begin position="89"/>
        <end position="108"/>
    </location>
</feature>
<dbReference type="EMBL" id="AHJE01000100">
    <property type="protein sequence ID" value="EHP39084.1"/>
    <property type="molecule type" value="Genomic_DNA"/>
</dbReference>
<evidence type="ECO:0000313" key="2">
    <source>
        <dbReference type="EMBL" id="EHP39084.1"/>
    </source>
</evidence>
<evidence type="ECO:0008006" key="4">
    <source>
        <dbReference type="Google" id="ProtNLM"/>
    </source>
</evidence>
<evidence type="ECO:0000256" key="1">
    <source>
        <dbReference type="SAM" id="Phobius"/>
    </source>
</evidence>
<dbReference type="AlphaFoldDB" id="H1SED0"/>
<reference evidence="2 3" key="1">
    <citation type="journal article" date="2012" name="J. Bacteriol.">
        <title>De Novo Genome Project of Cupriavidus basilensis OR16.</title>
        <authorList>
            <person name="Cserhati M."/>
            <person name="Kriszt B."/>
            <person name="Szoboszlay S."/>
            <person name="Toth A."/>
            <person name="Szabo I."/>
            <person name="Tancsics A."/>
            <person name="Nagy I."/>
            <person name="Horvath B."/>
            <person name="Nagy I."/>
            <person name="Kukolya J."/>
        </authorList>
    </citation>
    <scope>NUCLEOTIDE SEQUENCE [LARGE SCALE GENOMIC DNA]</scope>
    <source>
        <strain evidence="2 3">OR16</strain>
    </source>
</reference>
<feature type="transmembrane region" description="Helical" evidence="1">
    <location>
        <begin position="28"/>
        <end position="49"/>
    </location>
</feature>
<keyword evidence="1" id="KW-1133">Transmembrane helix</keyword>
<evidence type="ECO:0000313" key="3">
    <source>
        <dbReference type="Proteomes" id="UP000005808"/>
    </source>
</evidence>
<keyword evidence="1" id="KW-0812">Transmembrane</keyword>